<feature type="coiled-coil region" evidence="5">
    <location>
        <begin position="192"/>
        <end position="260"/>
    </location>
</feature>
<feature type="coiled-coil region" evidence="5">
    <location>
        <begin position="928"/>
        <end position="969"/>
    </location>
</feature>
<organism evidence="7 8">
    <name type="scientific">Danionella cerebrum</name>
    <dbReference type="NCBI Taxonomy" id="2873325"/>
    <lineage>
        <taxon>Eukaryota</taxon>
        <taxon>Metazoa</taxon>
        <taxon>Chordata</taxon>
        <taxon>Craniata</taxon>
        <taxon>Vertebrata</taxon>
        <taxon>Euteleostomi</taxon>
        <taxon>Actinopterygii</taxon>
        <taxon>Neopterygii</taxon>
        <taxon>Teleostei</taxon>
        <taxon>Ostariophysi</taxon>
        <taxon>Cypriniformes</taxon>
        <taxon>Danionidae</taxon>
        <taxon>Danioninae</taxon>
        <taxon>Danionella</taxon>
    </lineage>
</organism>
<keyword evidence="4" id="KW-0206">Cytoskeleton</keyword>
<evidence type="ECO:0000313" key="8">
    <source>
        <dbReference type="Proteomes" id="UP000316079"/>
    </source>
</evidence>
<dbReference type="GO" id="GO:0007165">
    <property type="term" value="P:signal transduction"/>
    <property type="evidence" value="ECO:0007669"/>
    <property type="project" value="InterPro"/>
</dbReference>
<dbReference type="GO" id="GO:0005813">
    <property type="term" value="C:centrosome"/>
    <property type="evidence" value="ECO:0007669"/>
    <property type="project" value="UniProtKB-SubCell"/>
</dbReference>
<sequence length="1138" mass="130966">MRLQLQERHQQELEQLRASLSLSCKEELLQARTDLTDRYYKDIDQLNTKHAHELEQLRAKLSENHIKEINKMRLQSAQEAARQVESEVKDRIQEHQAIVSQLENQLSLLSQTHSEELRRVAEEHREQLRQMEETVSVCLTAGLYSLYKRATVRILAGTKHCHKAQTYLSCSKHMNLSEISCFYSVIFNNQHKKGLAEEREAERNHLRAEENRLKEKLLSEAEENFASQREELQKCALDERAELEQRILEVQAQLTVESERLEALQKSLECEENPQLVAVKQKLQAQYDRELYTAKSAMAAEVKELNALLQDQLENKLQEVLCRHQEEQKGLEEKLTLEKEAALVSQREQHAAELQAQKALREQLAAQLEHLEQERQELKTRHQEELESLMANHQTALDTLEMDLVNTHKVELDKLQAVFQETNLAQLEAQEAELHERHTRVREELEERLMTNMDTLETTYLQEIQTVRDEKDAELRAAQELYASELERVTKEKQTLREELRGDLAKVHIEKFSSMAAELHQAHQAEMAEAVSSQRAALEDEHRSALDALQQQVVNLEQQHSAALQGISDLASAERRQLEKHLEELKVQHQEELQQLKGVSARELEALRRELEEEAPRQRLHFLEEVELHKCKLEEQLQQRMAQLKEESVQERAAALEELENTLRRKQQQTERAYTEKMSQLTTQLQQLDSVVSQLRAEVCGLQGELEGKRAEMDTMETLLQRRERENQEGDNLMAMLQADLSTATEQRRDLQTARDKLQRLLIEMLRITMATEDHISRKIGTCASGVRSEDKTPSHGSQETGEQLGGVTDADLSSAVDEGLELSQRLCESVFSGPEGEMEAEGEELMLEACTRLRAAVDKLLELLSQSTHQLEQMCGLQAVLSERFRDGGEAGASLLFQNSQLLEQLDHEAGLKSQLQLELHKAEGLLDGYVAEKALLEEALQQKEVQEQRLAEELEHTRSQLKQLSENHTLLLHQREALTSGLGDTEKGFLDDEEETALLEEAERLGRECVEVQRQAEKDCGGLASRLQMLEQALEEQESRAQQLEEQHRLQTEDLQQHIHALEKQLKHNRQFIDVREQAVEREHERDEFQQEIKNLEAQLRHPSKGQAAWDGKGQGLEDLVLQVCDPAGAVHVLVQ</sequence>
<keyword evidence="8" id="KW-1185">Reference proteome</keyword>
<evidence type="ECO:0000313" key="7">
    <source>
        <dbReference type="EMBL" id="TRY86325.1"/>
    </source>
</evidence>
<dbReference type="GO" id="GO:0060090">
    <property type="term" value="F:molecular adaptor activity"/>
    <property type="evidence" value="ECO:0007669"/>
    <property type="project" value="InterPro"/>
</dbReference>
<protein>
    <recommendedName>
        <fullName evidence="9">Pericentrin/AKAP-450 centrosomal targeting domain-containing protein</fullName>
    </recommendedName>
</protein>
<evidence type="ECO:0000256" key="5">
    <source>
        <dbReference type="SAM" id="Coils"/>
    </source>
</evidence>
<dbReference type="PANTHER" id="PTHR44981">
    <property type="entry name" value="PERICENTRIN-LIKE PROTEIN, ISOFORM F"/>
    <property type="match status" value="1"/>
</dbReference>
<dbReference type="EMBL" id="SRMA01026226">
    <property type="protein sequence ID" value="TRY86325.1"/>
    <property type="molecule type" value="Genomic_DNA"/>
</dbReference>
<gene>
    <name evidence="7" type="ORF">DNTS_016129</name>
</gene>
<evidence type="ECO:0008006" key="9">
    <source>
        <dbReference type="Google" id="ProtNLM"/>
    </source>
</evidence>
<keyword evidence="3 5" id="KW-0175">Coiled coil</keyword>
<accession>A0A553Q8R6</accession>
<evidence type="ECO:0000256" key="6">
    <source>
        <dbReference type="SAM" id="MobiDB-lite"/>
    </source>
</evidence>
<evidence type="ECO:0000256" key="1">
    <source>
        <dbReference type="ARBA" id="ARBA00004300"/>
    </source>
</evidence>
<evidence type="ECO:0000256" key="2">
    <source>
        <dbReference type="ARBA" id="ARBA00022490"/>
    </source>
</evidence>
<evidence type="ECO:0000256" key="3">
    <source>
        <dbReference type="ARBA" id="ARBA00023054"/>
    </source>
</evidence>
<comment type="subcellular location">
    <subcellularLocation>
        <location evidence="1">Cytoplasm</location>
        <location evidence="1">Cytoskeleton</location>
        <location evidence="1">Microtubule organizing center</location>
        <location evidence="1">Centrosome</location>
    </subcellularLocation>
</comment>
<reference evidence="7 8" key="1">
    <citation type="journal article" date="2019" name="Sci. Data">
        <title>Hybrid genome assembly and annotation of Danionella translucida.</title>
        <authorList>
            <person name="Kadobianskyi M."/>
            <person name="Schulze L."/>
            <person name="Schuelke M."/>
            <person name="Judkewitz B."/>
        </authorList>
    </citation>
    <scope>NUCLEOTIDE SEQUENCE [LARGE SCALE GENOMIC DNA]</scope>
    <source>
        <strain evidence="7 8">Bolton</strain>
    </source>
</reference>
<dbReference type="Proteomes" id="UP000316079">
    <property type="component" value="Unassembled WGS sequence"/>
</dbReference>
<dbReference type="STRING" id="623744.A0A553Q8R6"/>
<dbReference type="OrthoDB" id="8964668at2759"/>
<dbReference type="InterPro" id="IPR028745">
    <property type="entry name" value="AKAP9/Pericentrin"/>
</dbReference>
<comment type="caution">
    <text evidence="7">The sequence shown here is derived from an EMBL/GenBank/DDBJ whole genome shotgun (WGS) entry which is preliminary data.</text>
</comment>
<proteinExistence type="predicted"/>
<dbReference type="AlphaFoldDB" id="A0A553Q8R6"/>
<feature type="coiled-coil region" evidence="5">
    <location>
        <begin position="539"/>
        <end position="764"/>
    </location>
</feature>
<feature type="coiled-coil region" evidence="5">
    <location>
        <begin position="347"/>
        <end position="506"/>
    </location>
</feature>
<feature type="region of interest" description="Disordered" evidence="6">
    <location>
        <begin position="783"/>
        <end position="807"/>
    </location>
</feature>
<evidence type="ECO:0000256" key="4">
    <source>
        <dbReference type="ARBA" id="ARBA00023212"/>
    </source>
</evidence>
<keyword evidence="2" id="KW-0963">Cytoplasm</keyword>
<feature type="coiled-coil region" evidence="5">
    <location>
        <begin position="1022"/>
        <end position="1101"/>
    </location>
</feature>
<name>A0A553Q8R6_9TELE</name>
<dbReference type="PANTHER" id="PTHR44981:SF3">
    <property type="entry name" value="PERICENTRIN"/>
    <property type="match status" value="1"/>
</dbReference>
<feature type="coiled-coil region" evidence="5">
    <location>
        <begin position="74"/>
        <end position="134"/>
    </location>
</feature>